<evidence type="ECO:0000256" key="1">
    <source>
        <dbReference type="SAM" id="MobiDB-lite"/>
    </source>
</evidence>
<dbReference type="Pfam" id="PF00733">
    <property type="entry name" value="Asn_synthase"/>
    <property type="match status" value="1"/>
</dbReference>
<dbReference type="InterPro" id="IPR001962">
    <property type="entry name" value="Asn_synthase"/>
</dbReference>
<feature type="compositionally biased region" description="Polar residues" evidence="1">
    <location>
        <begin position="13"/>
        <end position="31"/>
    </location>
</feature>
<name>A0ABQ5XG10_9GAMM</name>
<sequence>MNAPLGETYAMSPETTPESSRRMQINTSPNSGEVDLSPLAKHDRDATAFDVVSIADILRNAAVYPPHTIYRDVKIAATGFDPTQDLFDNPRFHFPYQAELATSRPALGAVDEAMLLDTYHRLLCDAAARATASMRSPWLLQSGGKDSTSMAMALAEVRPDTTCLTYLGGKEEDEVASARFVARRLGLRHESLVCHPGRAYDRYLAVLPRIPLLSADFAALSYVDLATEVSQHQGDGLIDALGSDQYFGVPLHRHDRVLAMMARGLRLPQGLFEWGTVSHNFKLCFVLATLQMNEFERYFPGSRFSDAEVDSLFGWNIAECSRQRMQTFHADVTAAASDEAVRRLSLVIGESAHLAKGMNAAHAMSLHLAYPYADPHFRDWIFNDVPSELLIGPDGTNKVLMRKYIARHFDELPYVKTKGCFRFDLRGLARTRYDQVYAFAQQMQTLLPGAPHWLEKHRNRLDNKFFASKFYLLAMILPWLLSRMQSATTPPNAALQEKVAS</sequence>
<proteinExistence type="predicted"/>
<organism evidence="3 4">
    <name type="scientific">Dyella flagellata</name>
    <dbReference type="NCBI Taxonomy" id="1867833"/>
    <lineage>
        <taxon>Bacteria</taxon>
        <taxon>Pseudomonadati</taxon>
        <taxon>Pseudomonadota</taxon>
        <taxon>Gammaproteobacteria</taxon>
        <taxon>Lysobacterales</taxon>
        <taxon>Rhodanobacteraceae</taxon>
        <taxon>Dyella</taxon>
    </lineage>
</organism>
<accession>A0ABQ5XG10</accession>
<evidence type="ECO:0000259" key="2">
    <source>
        <dbReference type="Pfam" id="PF00733"/>
    </source>
</evidence>
<keyword evidence="4" id="KW-1185">Reference proteome</keyword>
<dbReference type="Gene3D" id="3.40.50.620">
    <property type="entry name" value="HUPs"/>
    <property type="match status" value="1"/>
</dbReference>
<gene>
    <name evidence="3" type="ORF">GCM10007898_34570</name>
</gene>
<comment type="caution">
    <text evidence="3">The sequence shown here is derived from an EMBL/GenBank/DDBJ whole genome shotgun (WGS) entry which is preliminary data.</text>
</comment>
<dbReference type="Proteomes" id="UP001156627">
    <property type="component" value="Unassembled WGS sequence"/>
</dbReference>
<evidence type="ECO:0000313" key="3">
    <source>
        <dbReference type="EMBL" id="GLQ89882.1"/>
    </source>
</evidence>
<dbReference type="InterPro" id="IPR014729">
    <property type="entry name" value="Rossmann-like_a/b/a_fold"/>
</dbReference>
<dbReference type="EMBL" id="BSOA01000044">
    <property type="protein sequence ID" value="GLQ89882.1"/>
    <property type="molecule type" value="Genomic_DNA"/>
</dbReference>
<evidence type="ECO:0000313" key="4">
    <source>
        <dbReference type="Proteomes" id="UP001156627"/>
    </source>
</evidence>
<feature type="region of interest" description="Disordered" evidence="1">
    <location>
        <begin position="1"/>
        <end position="37"/>
    </location>
</feature>
<dbReference type="RefSeq" id="WP_284333320.1">
    <property type="nucleotide sequence ID" value="NZ_BSOA01000044.1"/>
</dbReference>
<protein>
    <recommendedName>
        <fullName evidence="2">Asparagine synthetase domain-containing protein</fullName>
    </recommendedName>
</protein>
<feature type="domain" description="Asparagine synthetase" evidence="2">
    <location>
        <begin position="121"/>
        <end position="410"/>
    </location>
</feature>
<dbReference type="SUPFAM" id="SSF52402">
    <property type="entry name" value="Adenine nucleotide alpha hydrolases-like"/>
    <property type="match status" value="1"/>
</dbReference>
<reference evidence="4" key="1">
    <citation type="journal article" date="2019" name="Int. J. Syst. Evol. Microbiol.">
        <title>The Global Catalogue of Microorganisms (GCM) 10K type strain sequencing project: providing services to taxonomists for standard genome sequencing and annotation.</title>
        <authorList>
            <consortium name="The Broad Institute Genomics Platform"/>
            <consortium name="The Broad Institute Genome Sequencing Center for Infectious Disease"/>
            <person name="Wu L."/>
            <person name="Ma J."/>
        </authorList>
    </citation>
    <scope>NUCLEOTIDE SEQUENCE [LARGE SCALE GENOMIC DNA]</scope>
    <source>
        <strain evidence="4">NBRC 111981</strain>
    </source>
</reference>